<dbReference type="InterPro" id="IPR002772">
    <property type="entry name" value="Glyco_hydro_3_C"/>
</dbReference>
<keyword evidence="6" id="KW-0326">Glycosidase</keyword>
<feature type="domain" description="Glycoside hydrolase family 3 C-terminal" evidence="9">
    <location>
        <begin position="542"/>
        <end position="752"/>
    </location>
</feature>
<evidence type="ECO:0000256" key="4">
    <source>
        <dbReference type="ARBA" id="ARBA00022729"/>
    </source>
</evidence>
<comment type="catalytic activity">
    <reaction evidence="1">
        <text>Hydrolysis of terminal, non-reducing beta-D-glucosyl residues with release of beta-D-glucose.</text>
        <dbReference type="EC" id="3.2.1.21"/>
    </reaction>
</comment>
<dbReference type="InterPro" id="IPR036881">
    <property type="entry name" value="Glyco_hydro_3_C_sf"/>
</dbReference>
<dbReference type="SUPFAM" id="SSF141072">
    <property type="entry name" value="CalX-like"/>
    <property type="match status" value="1"/>
</dbReference>
<evidence type="ECO:0000313" key="11">
    <source>
        <dbReference type="Proteomes" id="UP000652013"/>
    </source>
</evidence>
<dbReference type="Gene3D" id="3.20.20.300">
    <property type="entry name" value="Glycoside hydrolase, family 3, N-terminal domain"/>
    <property type="match status" value="1"/>
</dbReference>
<proteinExistence type="inferred from homology"/>
<dbReference type="SUPFAM" id="SSF51445">
    <property type="entry name" value="(Trans)glycosidases"/>
    <property type="match status" value="1"/>
</dbReference>
<keyword evidence="5" id="KW-0378">Hydrolase</keyword>
<dbReference type="AlphaFoldDB" id="A0A8J3YD06"/>
<dbReference type="InterPro" id="IPR051915">
    <property type="entry name" value="Cellulose_Degrad_GH3"/>
</dbReference>
<feature type="domain" description="Glycoside hydrolase family 3 N-terminal" evidence="8">
    <location>
        <begin position="167"/>
        <end position="503"/>
    </location>
</feature>
<dbReference type="InterPro" id="IPR017853">
    <property type="entry name" value="GH"/>
</dbReference>
<accession>A0A8J3YD06</accession>
<evidence type="ECO:0000256" key="3">
    <source>
        <dbReference type="ARBA" id="ARBA00012744"/>
    </source>
</evidence>
<evidence type="ECO:0000259" key="8">
    <source>
        <dbReference type="Pfam" id="PF00933"/>
    </source>
</evidence>
<protein>
    <recommendedName>
        <fullName evidence="3">beta-glucosidase</fullName>
        <ecNumber evidence="3">3.2.1.21</ecNumber>
    </recommendedName>
</protein>
<evidence type="ECO:0000256" key="7">
    <source>
        <dbReference type="SAM" id="SignalP"/>
    </source>
</evidence>
<name>A0A8J3YD06_9ACTN</name>
<dbReference type="EMBL" id="BOOY01000033">
    <property type="protein sequence ID" value="GIJ05485.1"/>
    <property type="molecule type" value="Genomic_DNA"/>
</dbReference>
<keyword evidence="11" id="KW-1185">Reference proteome</keyword>
<dbReference type="PANTHER" id="PTHR30620:SF16">
    <property type="entry name" value="LYSOSOMAL BETA GLUCOSIDASE"/>
    <property type="match status" value="1"/>
</dbReference>
<dbReference type="PANTHER" id="PTHR30620">
    <property type="entry name" value="PERIPLASMIC BETA-GLUCOSIDASE-RELATED"/>
    <property type="match status" value="1"/>
</dbReference>
<dbReference type="InterPro" id="IPR038081">
    <property type="entry name" value="CalX-like_sf"/>
</dbReference>
<evidence type="ECO:0000256" key="2">
    <source>
        <dbReference type="ARBA" id="ARBA00005336"/>
    </source>
</evidence>
<dbReference type="Pfam" id="PF01915">
    <property type="entry name" value="Glyco_hydro_3_C"/>
    <property type="match status" value="1"/>
</dbReference>
<comment type="caution">
    <text evidence="10">The sequence shown here is derived from an EMBL/GenBank/DDBJ whole genome shotgun (WGS) entry which is preliminary data.</text>
</comment>
<evidence type="ECO:0000256" key="1">
    <source>
        <dbReference type="ARBA" id="ARBA00000448"/>
    </source>
</evidence>
<dbReference type="Proteomes" id="UP000652013">
    <property type="component" value="Unassembled WGS sequence"/>
</dbReference>
<gene>
    <name evidence="10" type="ORF">Sya03_48370</name>
</gene>
<evidence type="ECO:0000313" key="10">
    <source>
        <dbReference type="EMBL" id="GIJ05485.1"/>
    </source>
</evidence>
<dbReference type="GO" id="GO:0008422">
    <property type="term" value="F:beta-glucosidase activity"/>
    <property type="evidence" value="ECO:0007669"/>
    <property type="project" value="UniProtKB-EC"/>
</dbReference>
<organism evidence="10 11">
    <name type="scientific">Spirilliplanes yamanashiensis</name>
    <dbReference type="NCBI Taxonomy" id="42233"/>
    <lineage>
        <taxon>Bacteria</taxon>
        <taxon>Bacillati</taxon>
        <taxon>Actinomycetota</taxon>
        <taxon>Actinomycetes</taxon>
        <taxon>Micromonosporales</taxon>
        <taxon>Micromonosporaceae</taxon>
        <taxon>Spirilliplanes</taxon>
    </lineage>
</organism>
<evidence type="ECO:0000259" key="9">
    <source>
        <dbReference type="Pfam" id="PF01915"/>
    </source>
</evidence>
<evidence type="ECO:0000256" key="6">
    <source>
        <dbReference type="ARBA" id="ARBA00023295"/>
    </source>
</evidence>
<dbReference type="GO" id="GO:0009251">
    <property type="term" value="P:glucan catabolic process"/>
    <property type="evidence" value="ECO:0007669"/>
    <property type="project" value="TreeGrafter"/>
</dbReference>
<dbReference type="RefSeq" id="WP_239107798.1">
    <property type="nucleotide sequence ID" value="NZ_BAAAGJ010000005.1"/>
</dbReference>
<dbReference type="InterPro" id="IPR036962">
    <property type="entry name" value="Glyco_hydro_3_N_sf"/>
</dbReference>
<dbReference type="InterPro" id="IPR001764">
    <property type="entry name" value="Glyco_hydro_3_N"/>
</dbReference>
<dbReference type="EC" id="3.2.1.21" evidence="3"/>
<feature type="signal peptide" evidence="7">
    <location>
        <begin position="1"/>
        <end position="32"/>
    </location>
</feature>
<dbReference type="Gene3D" id="3.40.50.1700">
    <property type="entry name" value="Glycoside hydrolase family 3 C-terminal domain"/>
    <property type="match status" value="1"/>
</dbReference>
<evidence type="ECO:0000256" key="5">
    <source>
        <dbReference type="ARBA" id="ARBA00022801"/>
    </source>
</evidence>
<reference evidence="10" key="1">
    <citation type="submission" date="2021-01" db="EMBL/GenBank/DDBJ databases">
        <title>Whole genome shotgun sequence of Spirilliplanes yamanashiensis NBRC 15828.</title>
        <authorList>
            <person name="Komaki H."/>
            <person name="Tamura T."/>
        </authorList>
    </citation>
    <scope>NUCLEOTIDE SEQUENCE</scope>
    <source>
        <strain evidence="10">NBRC 15828</strain>
    </source>
</reference>
<sequence>MRTPRARAATAGLAAATLIASGPAVFPTAAQAAPGDVTVAAVTGVQLTDEGGTARVGVRVTVEGGAALAAPVVLPWTTGAVTDTATPGVDYRAARGTLRFPTGTRSGSVQYVQVRTTADRAAETAETITVTAGAAVTQVVVNAHGLPYLDPALPVARRVNDLVSRMTLAEKVGQMTQAERAAVTGNPALITTQLLGSLLSGGGSTPAGNTPEAWADMIDAFQTRALATRLQIPMIYGVDSVHGHSNLYGATIFPHNIGLGATRNPALVKRTAHVTAEETRATGVPWTFAPCLCVARDTRWGRTYESFGEDPALPTSMAGTIEGFQGRRAADLAKADRVLATAKHFAGDGDTEYGTGEGTRKIDQGDVITTRADFERIDLAPYWPAIRNHRAGTVMPSYSTVDWIEDGVGNKLDMHEHRELLTDYLKGRMDFDGFVISDWEGIHDNDDVTGLSVEDVRLGVNAGIDMFMQPNNAGRFIEILLAEVAAGTVSQARIDDAVRRILTKKFEVGLFAQPFADRTHITEIGSAPHRRVARQAVAESQVLLKNAGGVLPLKKTAKVYVAGRNAHDIGNQSGGWTITWQGVSGAIQPGTTVLEGIRQVAPGATVTYSADGSAPVDGSDVAVVVVGETPYSEGNGDVGGPVSSDNGVPREPKRLELQPGDQAVVDKVCAATRCVVVVVSGRPQVVGNLGDVEGLVASWLPGTEGAGVADVLFGRRPFTGRLPMTWPRTAAQEPINVGDAAYDPQFPFGFGLRTDNARDRLNDATRAALVAHPRDRDVQAAVAAATRALAARNWTRTGAVKNTAAVAAQLDRALVRLDRSGRDVSAFEGAVVSVLRDVAQRAYEPGDGTAALIGDADVALLDGDALAAGRLLARAF</sequence>
<dbReference type="SUPFAM" id="SSF52279">
    <property type="entry name" value="Beta-D-glucan exohydrolase, C-terminal domain"/>
    <property type="match status" value="1"/>
</dbReference>
<feature type="chain" id="PRO_5035288623" description="beta-glucosidase" evidence="7">
    <location>
        <begin position="33"/>
        <end position="876"/>
    </location>
</feature>
<dbReference type="Pfam" id="PF00933">
    <property type="entry name" value="Glyco_hydro_3"/>
    <property type="match status" value="1"/>
</dbReference>
<dbReference type="PRINTS" id="PR00133">
    <property type="entry name" value="GLHYDRLASE3"/>
</dbReference>
<comment type="similarity">
    <text evidence="2">Belongs to the glycosyl hydrolase 3 family.</text>
</comment>
<keyword evidence="4 7" id="KW-0732">Signal</keyword>
<dbReference type="Gene3D" id="2.60.40.2030">
    <property type="match status" value="1"/>
</dbReference>